<dbReference type="CDD" id="cd02042">
    <property type="entry name" value="ParAB_family"/>
    <property type="match status" value="1"/>
</dbReference>
<protein>
    <submittedName>
        <fullName evidence="2">Cellulose biosynthesis protein BcsQ</fullName>
    </submittedName>
</protein>
<feature type="domain" description="AAA" evidence="1">
    <location>
        <begin position="29"/>
        <end position="192"/>
    </location>
</feature>
<evidence type="ECO:0000313" key="3">
    <source>
        <dbReference type="Proteomes" id="UP000192660"/>
    </source>
</evidence>
<organism evidence="2 3">
    <name type="scientific">Sulfobacillus thermosulfidooxidans (strain DSM 9293 / VKM B-1269 / AT-1)</name>
    <dbReference type="NCBI Taxonomy" id="929705"/>
    <lineage>
        <taxon>Bacteria</taxon>
        <taxon>Bacillati</taxon>
        <taxon>Bacillota</taxon>
        <taxon>Clostridia</taxon>
        <taxon>Eubacteriales</taxon>
        <taxon>Clostridiales Family XVII. Incertae Sedis</taxon>
        <taxon>Sulfobacillus</taxon>
    </lineage>
</organism>
<name>A0A1W1WPK5_SULTA</name>
<dbReference type="AlphaFoldDB" id="A0A1W1WPK5"/>
<dbReference type="Gene3D" id="3.40.50.300">
    <property type="entry name" value="P-loop containing nucleotide triphosphate hydrolases"/>
    <property type="match status" value="1"/>
</dbReference>
<dbReference type="RefSeq" id="WP_084662366.1">
    <property type="nucleotide sequence ID" value="NZ_FWWY01000002.1"/>
</dbReference>
<dbReference type="InterPro" id="IPR027417">
    <property type="entry name" value="P-loop_NTPase"/>
</dbReference>
<dbReference type="SUPFAM" id="SSF52540">
    <property type="entry name" value="P-loop containing nucleoside triphosphate hydrolases"/>
    <property type="match status" value="1"/>
</dbReference>
<gene>
    <name evidence="2" type="ORF">SAMN00768000_3802</name>
</gene>
<evidence type="ECO:0000259" key="1">
    <source>
        <dbReference type="Pfam" id="PF13614"/>
    </source>
</evidence>
<dbReference type="InterPro" id="IPR025669">
    <property type="entry name" value="AAA_dom"/>
</dbReference>
<keyword evidence="3" id="KW-1185">Reference proteome</keyword>
<dbReference type="Proteomes" id="UP000192660">
    <property type="component" value="Unassembled WGS sequence"/>
</dbReference>
<dbReference type="OrthoDB" id="9794577at2"/>
<dbReference type="Pfam" id="PF13614">
    <property type="entry name" value="AAA_31"/>
    <property type="match status" value="1"/>
</dbReference>
<evidence type="ECO:0000313" key="2">
    <source>
        <dbReference type="EMBL" id="SMC08254.1"/>
    </source>
</evidence>
<dbReference type="PANTHER" id="PTHR13696">
    <property type="entry name" value="P-LOOP CONTAINING NUCLEOSIDE TRIPHOSPHATE HYDROLASE"/>
    <property type="match status" value="1"/>
</dbReference>
<dbReference type="PANTHER" id="PTHR13696:SF99">
    <property type="entry name" value="COBYRINIC ACID AC-DIAMIDE SYNTHASE"/>
    <property type="match status" value="1"/>
</dbReference>
<accession>A0A1W1WPK5</accession>
<sequence>MTSVLQAIPNTISMASVPLPEHPIVWSAYAVKGGIGKSTLTANIAFTLRVLNPMYRVCVVNADSTRVVQQCLGIGRDQQELTQDLYDVLQGAVDWPSVRVASPFGVDVIPLGPNRHEAARELNSKAVQTLVRNLMDHYDVVLIDLHPGAQALIPWLGVIQSVLLPVTLNASGVEAVLDTVDDLQTWRRQGLSIPDIAGVVINKWDGRMRIAKNWLDQLERVLPHEWIYPWAIRNTTAIEHAETAWQPILRESSASAQEVGRALQLITQRWLTYAFAR</sequence>
<reference evidence="3" key="1">
    <citation type="submission" date="2017-04" db="EMBL/GenBank/DDBJ databases">
        <authorList>
            <person name="Varghese N."/>
            <person name="Submissions S."/>
        </authorList>
    </citation>
    <scope>NUCLEOTIDE SEQUENCE [LARGE SCALE GENOMIC DNA]</scope>
    <source>
        <strain evidence="3">DSM 9293</strain>
    </source>
</reference>
<proteinExistence type="predicted"/>
<dbReference type="EMBL" id="FWWY01000002">
    <property type="protein sequence ID" value="SMC08254.1"/>
    <property type="molecule type" value="Genomic_DNA"/>
</dbReference>
<dbReference type="InterPro" id="IPR050678">
    <property type="entry name" value="DNA_Partitioning_ATPase"/>
</dbReference>